<comment type="similarity">
    <text evidence="1">Belongs to the adenylyl cyclase class-3 family.</text>
</comment>
<comment type="caution">
    <text evidence="4">The sequence shown here is derived from an EMBL/GenBank/DDBJ whole genome shotgun (WGS) entry which is preliminary data.</text>
</comment>
<proteinExistence type="inferred from homology"/>
<dbReference type="GO" id="GO:0009190">
    <property type="term" value="P:cyclic nucleotide biosynthetic process"/>
    <property type="evidence" value="ECO:0007669"/>
    <property type="project" value="InterPro"/>
</dbReference>
<dbReference type="PROSITE" id="PS50125">
    <property type="entry name" value="GUANYLATE_CYCLASE_2"/>
    <property type="match status" value="1"/>
</dbReference>
<dbReference type="PANTHER" id="PTHR43081:SF1">
    <property type="entry name" value="ADENYLATE CYCLASE, TERMINAL-DIFFERENTIATION SPECIFIC"/>
    <property type="match status" value="1"/>
</dbReference>
<accession>A0A9X3WQJ2</accession>
<reference evidence="4" key="1">
    <citation type="submission" date="2022-06" db="EMBL/GenBank/DDBJ databases">
        <title>Aquibacillus sp. a new bacterium isolated from soil saline samples.</title>
        <authorList>
            <person name="Galisteo C."/>
            <person name="De La Haba R."/>
            <person name="Sanchez-Porro C."/>
            <person name="Ventosa A."/>
        </authorList>
    </citation>
    <scope>NUCLEOTIDE SEQUENCE</scope>
    <source>
        <strain evidence="4">3ASR75-11</strain>
    </source>
</reference>
<keyword evidence="2" id="KW-0175">Coiled coil</keyword>
<feature type="coiled-coil region" evidence="2">
    <location>
        <begin position="285"/>
        <end position="339"/>
    </location>
</feature>
<gene>
    <name evidence="4" type="ORF">NC797_07010</name>
</gene>
<dbReference type="EMBL" id="JAMQKB010000005">
    <property type="protein sequence ID" value="MDC3424257.1"/>
    <property type="molecule type" value="Genomic_DNA"/>
</dbReference>
<protein>
    <submittedName>
        <fullName evidence="4">Adenylate/guanylate cyclase domain-containing protein</fullName>
    </submittedName>
</protein>
<dbReference type="GO" id="GO:0035556">
    <property type="term" value="P:intracellular signal transduction"/>
    <property type="evidence" value="ECO:0007669"/>
    <property type="project" value="InterPro"/>
</dbReference>
<dbReference type="PANTHER" id="PTHR43081">
    <property type="entry name" value="ADENYLATE CYCLASE, TERMINAL-DIFFERENTIATION SPECIFIC-RELATED"/>
    <property type="match status" value="1"/>
</dbReference>
<dbReference type="RefSeq" id="WP_272436062.1">
    <property type="nucleotide sequence ID" value="NZ_JAMQKB010000005.1"/>
</dbReference>
<evidence type="ECO:0000313" key="5">
    <source>
        <dbReference type="Proteomes" id="UP001145050"/>
    </source>
</evidence>
<keyword evidence="5" id="KW-1185">Reference proteome</keyword>
<dbReference type="GO" id="GO:0004016">
    <property type="term" value="F:adenylate cyclase activity"/>
    <property type="evidence" value="ECO:0007669"/>
    <property type="project" value="UniProtKB-ARBA"/>
</dbReference>
<feature type="domain" description="Guanylate cyclase" evidence="3">
    <location>
        <begin position="52"/>
        <end position="189"/>
    </location>
</feature>
<dbReference type="AlphaFoldDB" id="A0A9X3WQJ2"/>
<dbReference type="SUPFAM" id="SSF55073">
    <property type="entry name" value="Nucleotide cyclase"/>
    <property type="match status" value="1"/>
</dbReference>
<evidence type="ECO:0000256" key="1">
    <source>
        <dbReference type="ARBA" id="ARBA00005381"/>
    </source>
</evidence>
<dbReference type="Gene3D" id="3.30.70.1230">
    <property type="entry name" value="Nucleotide cyclase"/>
    <property type="match status" value="1"/>
</dbReference>
<evidence type="ECO:0000256" key="2">
    <source>
        <dbReference type="SAM" id="Coils"/>
    </source>
</evidence>
<organism evidence="4 5">
    <name type="scientific">Terrihalobacillus insolitus</name>
    <dbReference type="NCBI Taxonomy" id="2950438"/>
    <lineage>
        <taxon>Bacteria</taxon>
        <taxon>Bacillati</taxon>
        <taxon>Bacillota</taxon>
        <taxon>Bacilli</taxon>
        <taxon>Bacillales</taxon>
        <taxon>Bacillaceae</taxon>
        <taxon>Terrihalobacillus</taxon>
    </lineage>
</organism>
<dbReference type="CDD" id="cd07302">
    <property type="entry name" value="CHD"/>
    <property type="match status" value="1"/>
</dbReference>
<dbReference type="InterPro" id="IPR050697">
    <property type="entry name" value="Adenylyl/Guanylyl_Cyclase_3/4"/>
</dbReference>
<evidence type="ECO:0000259" key="3">
    <source>
        <dbReference type="PROSITE" id="PS50125"/>
    </source>
</evidence>
<evidence type="ECO:0000313" key="4">
    <source>
        <dbReference type="EMBL" id="MDC3424257.1"/>
    </source>
</evidence>
<dbReference type="Proteomes" id="UP001145050">
    <property type="component" value="Unassembled WGS sequence"/>
</dbReference>
<dbReference type="InterPro" id="IPR001054">
    <property type="entry name" value="A/G_cyclase"/>
</dbReference>
<dbReference type="InterPro" id="IPR029787">
    <property type="entry name" value="Nucleotide_cyclase"/>
</dbReference>
<dbReference type="Pfam" id="PF00211">
    <property type="entry name" value="Guanylate_cyc"/>
    <property type="match status" value="1"/>
</dbReference>
<name>A0A9X3WQJ2_9BACI</name>
<sequence length="485" mass="56164">MNKWSNKELKSINDKVTEILDSPMEVREYEGETVPAVEQLKDSNEGLLVNCSILFVDIRESTTLSDTSWAKSMAKIYRAFVRTMVICIHKSGGSVRQIIGDRIMGVFVDDKQKKSTEKALEAARAILTMIEYYFNPECKKKVNGKTIECGVGIDYGRVLLTQVGTKAENEEAKDLVWAGKIANISSKHTDLAEPSEIFVTKRYYENLPVTLKTDEIGWNKMARLKGSSVFEGYAIKNFYLDIVDDLDDDSQSEKVLSNEKQFKYKQQTSVINTNYIIADVIQETKRQTENLFDRFEKVLKREEEVSNREESLLEKERTIKLKEERLSRLDKEIELKKKETEYDVKVNFLKGKFDQYKPDKLLEEIYDLSKLAEGIGKNHISVKKDLAYWNLVRYFKTHDYLTFAYKLIEECLENLPANYGILPYSNDMAEVSKKLSKEESLYQLIMSNLHKFNPDFKGIIELKDTLTGINMDQSIVLQFEQRLLE</sequence>